<dbReference type="SMR" id="A0A2J8PJZ9"/>
<proteinExistence type="predicted"/>
<name>A0A2J8PJZ9_PANTR</name>
<accession>A0A2J8PJZ9</accession>
<dbReference type="EMBL" id="NBAG03000214">
    <property type="protein sequence ID" value="PNI84341.1"/>
    <property type="molecule type" value="Genomic_DNA"/>
</dbReference>
<evidence type="ECO:0000313" key="2">
    <source>
        <dbReference type="Proteomes" id="UP000236370"/>
    </source>
</evidence>
<comment type="caution">
    <text evidence="1">The sequence shown here is derived from an EMBL/GenBank/DDBJ whole genome shotgun (WGS) entry which is preliminary data.</text>
</comment>
<organism evidence="1 2">
    <name type="scientific">Pan troglodytes</name>
    <name type="common">Chimpanzee</name>
    <dbReference type="NCBI Taxonomy" id="9598"/>
    <lineage>
        <taxon>Eukaryota</taxon>
        <taxon>Metazoa</taxon>
        <taxon>Chordata</taxon>
        <taxon>Craniata</taxon>
        <taxon>Vertebrata</taxon>
        <taxon>Euteleostomi</taxon>
        <taxon>Mammalia</taxon>
        <taxon>Eutheria</taxon>
        <taxon>Euarchontoglires</taxon>
        <taxon>Primates</taxon>
        <taxon>Haplorrhini</taxon>
        <taxon>Catarrhini</taxon>
        <taxon>Hominidae</taxon>
        <taxon>Pan</taxon>
    </lineage>
</organism>
<dbReference type="Proteomes" id="UP000236370">
    <property type="component" value="Unassembled WGS sequence"/>
</dbReference>
<reference evidence="1 2" key="1">
    <citation type="submission" date="2017-12" db="EMBL/GenBank/DDBJ databases">
        <title>High-resolution comparative analysis of great ape genomes.</title>
        <authorList>
            <person name="Pollen A."/>
            <person name="Hastie A."/>
            <person name="Hormozdiari F."/>
            <person name="Dougherty M."/>
            <person name="Liu R."/>
            <person name="Chaisson M."/>
            <person name="Hoppe E."/>
            <person name="Hill C."/>
            <person name="Pang A."/>
            <person name="Hillier L."/>
            <person name="Baker C."/>
            <person name="Armstrong J."/>
            <person name="Shendure J."/>
            <person name="Paten B."/>
            <person name="Wilson R."/>
            <person name="Chao H."/>
            <person name="Schneider V."/>
            <person name="Ventura M."/>
            <person name="Kronenberg Z."/>
            <person name="Murali S."/>
            <person name="Gordon D."/>
            <person name="Cantsilieris S."/>
            <person name="Munson K."/>
            <person name="Nelson B."/>
            <person name="Raja A."/>
            <person name="Underwood J."/>
            <person name="Diekhans M."/>
            <person name="Fiddes I."/>
            <person name="Haussler D."/>
            <person name="Eichler E."/>
        </authorList>
    </citation>
    <scope>NUCLEOTIDE SEQUENCE [LARGE SCALE GENOMIC DNA]</scope>
    <source>
        <strain evidence="1">Yerkes chimp pedigree #C0471</strain>
    </source>
</reference>
<evidence type="ECO:0000313" key="1">
    <source>
        <dbReference type="EMBL" id="PNI84341.1"/>
    </source>
</evidence>
<sequence>MDNTTLLIELEYCNGGNLYDKILRQKDKLFEEETPSRL</sequence>
<dbReference type="AlphaFoldDB" id="A0A2J8PJZ9"/>
<gene>
    <name evidence="1" type="ORF">CK820_G0002913</name>
</gene>
<protein>
    <submittedName>
        <fullName evidence="1">NEK9 isoform 12</fullName>
    </submittedName>
</protein>